<evidence type="ECO:0008006" key="8">
    <source>
        <dbReference type="Google" id="ProtNLM"/>
    </source>
</evidence>
<dbReference type="Proteomes" id="UP000584587">
    <property type="component" value="Unassembled WGS sequence"/>
</dbReference>
<sequence length="94" mass="10734">MDIAIIVLSWVGTCLTGITWIPQCYRVFKTRETDSISLLMMIIIFLASIVWILFGAFSQQWAILVTNSLVLVAVTLILLFKIYNLIKKKEKVLV</sequence>
<proteinExistence type="predicted"/>
<evidence type="ECO:0000313" key="7">
    <source>
        <dbReference type="Proteomes" id="UP000584587"/>
    </source>
</evidence>
<keyword evidence="7" id="KW-1185">Reference proteome</keyword>
<protein>
    <recommendedName>
        <fullName evidence="8">MtN3 and saliva related transmembrane protein</fullName>
    </recommendedName>
</protein>
<keyword evidence="2 5" id="KW-0812">Transmembrane</keyword>
<reference evidence="6 7" key="1">
    <citation type="submission" date="2020-04" db="EMBL/GenBank/DDBJ databases">
        <title>Complete genome sequence of Spiroplasma platyhelix ATCC 51748, an insect isolate.</title>
        <authorList>
            <person name="Green E.A."/>
            <person name="Klassen J.L."/>
        </authorList>
    </citation>
    <scope>NUCLEOTIDE SEQUENCE [LARGE SCALE GENOMIC DNA]</scope>
    <source>
        <strain evidence="6 7">PALS-1</strain>
    </source>
</reference>
<evidence type="ECO:0000256" key="4">
    <source>
        <dbReference type="ARBA" id="ARBA00023136"/>
    </source>
</evidence>
<dbReference type="GO" id="GO:0016020">
    <property type="term" value="C:membrane"/>
    <property type="evidence" value="ECO:0007669"/>
    <property type="project" value="UniProtKB-SubCell"/>
</dbReference>
<feature type="transmembrane region" description="Helical" evidence="5">
    <location>
        <begin position="6"/>
        <end position="25"/>
    </location>
</feature>
<organism evidence="6 7">
    <name type="scientific">Spiroplasma platyhelix PALS-1</name>
    <dbReference type="NCBI Taxonomy" id="1276218"/>
    <lineage>
        <taxon>Bacteria</taxon>
        <taxon>Bacillati</taxon>
        <taxon>Mycoplasmatota</taxon>
        <taxon>Mollicutes</taxon>
        <taxon>Entomoplasmatales</taxon>
        <taxon>Spiroplasmataceae</taxon>
        <taxon>Spiroplasma</taxon>
    </lineage>
</organism>
<gene>
    <name evidence="6" type="ORF">HER12_00555</name>
</gene>
<feature type="transmembrane region" description="Helical" evidence="5">
    <location>
        <begin position="63"/>
        <end position="83"/>
    </location>
</feature>
<feature type="transmembrane region" description="Helical" evidence="5">
    <location>
        <begin position="37"/>
        <end position="57"/>
    </location>
</feature>
<evidence type="ECO:0000256" key="5">
    <source>
        <dbReference type="SAM" id="Phobius"/>
    </source>
</evidence>
<dbReference type="RefSeq" id="WP_168104724.1">
    <property type="nucleotide sequence ID" value="NZ_CP051215.1"/>
</dbReference>
<evidence type="ECO:0000256" key="3">
    <source>
        <dbReference type="ARBA" id="ARBA00022989"/>
    </source>
</evidence>
<evidence type="ECO:0000313" key="6">
    <source>
        <dbReference type="EMBL" id="NKE38247.1"/>
    </source>
</evidence>
<dbReference type="AlphaFoldDB" id="A0A846U459"/>
<evidence type="ECO:0000256" key="1">
    <source>
        <dbReference type="ARBA" id="ARBA00004141"/>
    </source>
</evidence>
<dbReference type="Pfam" id="PF04193">
    <property type="entry name" value="PQ-loop"/>
    <property type="match status" value="1"/>
</dbReference>
<keyword evidence="4 5" id="KW-0472">Membrane</keyword>
<dbReference type="Gene3D" id="1.20.1280.290">
    <property type="match status" value="1"/>
</dbReference>
<accession>A0A846U459</accession>
<comment type="subcellular location">
    <subcellularLocation>
        <location evidence="1">Membrane</location>
        <topology evidence="1">Multi-pass membrane protein</topology>
    </subcellularLocation>
</comment>
<evidence type="ECO:0000256" key="2">
    <source>
        <dbReference type="ARBA" id="ARBA00022692"/>
    </source>
</evidence>
<dbReference type="EMBL" id="JAAVVK010000001">
    <property type="protein sequence ID" value="NKE38247.1"/>
    <property type="molecule type" value="Genomic_DNA"/>
</dbReference>
<comment type="caution">
    <text evidence="6">The sequence shown here is derived from an EMBL/GenBank/DDBJ whole genome shotgun (WGS) entry which is preliminary data.</text>
</comment>
<dbReference type="InterPro" id="IPR006603">
    <property type="entry name" value="PQ-loop_rpt"/>
</dbReference>
<keyword evidence="3 5" id="KW-1133">Transmembrane helix</keyword>
<name>A0A846U459_9MOLU</name>